<proteinExistence type="predicted"/>
<dbReference type="Proteomes" id="UP000597762">
    <property type="component" value="Unassembled WGS sequence"/>
</dbReference>
<feature type="region of interest" description="Disordered" evidence="1">
    <location>
        <begin position="66"/>
        <end position="117"/>
    </location>
</feature>
<evidence type="ECO:0000313" key="3">
    <source>
        <dbReference type="Proteomes" id="UP000597762"/>
    </source>
</evidence>
<evidence type="ECO:0000313" key="2">
    <source>
        <dbReference type="EMBL" id="CAE1177417.1"/>
    </source>
</evidence>
<feature type="compositionally biased region" description="Polar residues" evidence="1">
    <location>
        <begin position="11"/>
        <end position="26"/>
    </location>
</feature>
<gene>
    <name evidence="2" type="ORF">SPHA_14644</name>
</gene>
<dbReference type="EMBL" id="CAHIKZ030000501">
    <property type="protein sequence ID" value="CAE1177417.1"/>
    <property type="molecule type" value="Genomic_DNA"/>
</dbReference>
<name>A0A812BC30_ACAPH</name>
<feature type="region of interest" description="Disordered" evidence="1">
    <location>
        <begin position="151"/>
        <end position="174"/>
    </location>
</feature>
<accession>A0A812BC30</accession>
<evidence type="ECO:0000256" key="1">
    <source>
        <dbReference type="SAM" id="MobiDB-lite"/>
    </source>
</evidence>
<dbReference type="AlphaFoldDB" id="A0A812BC30"/>
<sequence length="174" mass="20029">MAFILDGGRKQGNSGDPESRWPLSSTVDEKQGILEIQNQDGPYPRRWTKTGESRRSRIKMAFILYGGRKQGNPGDPESRWPLSSTVNENRGIPEIQNQDGPYPRRWTKTGESRRSRNRRYRVQMDGNNRVTLRFLRKIHPLVDVPHHSTQESGLLTSWHPDLQPVQDSNTARTV</sequence>
<feature type="compositionally biased region" description="Polar residues" evidence="1">
    <location>
        <begin position="165"/>
        <end position="174"/>
    </location>
</feature>
<reference evidence="2" key="1">
    <citation type="submission" date="2021-01" db="EMBL/GenBank/DDBJ databases">
        <authorList>
            <person name="Li R."/>
            <person name="Bekaert M."/>
        </authorList>
    </citation>
    <scope>NUCLEOTIDE SEQUENCE</scope>
    <source>
        <strain evidence="2">Farmed</strain>
    </source>
</reference>
<feature type="region of interest" description="Disordered" evidence="1">
    <location>
        <begin position="1"/>
        <end position="52"/>
    </location>
</feature>
<keyword evidence="3" id="KW-1185">Reference proteome</keyword>
<organism evidence="2 3">
    <name type="scientific">Acanthosepion pharaonis</name>
    <name type="common">Pharaoh cuttlefish</name>
    <name type="synonym">Sepia pharaonis</name>
    <dbReference type="NCBI Taxonomy" id="158019"/>
    <lineage>
        <taxon>Eukaryota</taxon>
        <taxon>Metazoa</taxon>
        <taxon>Spiralia</taxon>
        <taxon>Lophotrochozoa</taxon>
        <taxon>Mollusca</taxon>
        <taxon>Cephalopoda</taxon>
        <taxon>Coleoidea</taxon>
        <taxon>Decapodiformes</taxon>
        <taxon>Sepiida</taxon>
        <taxon>Sepiina</taxon>
        <taxon>Sepiidae</taxon>
        <taxon>Acanthosepion</taxon>
    </lineage>
</organism>
<protein>
    <submittedName>
        <fullName evidence="2">Uncharacterized protein</fullName>
    </submittedName>
</protein>
<comment type="caution">
    <text evidence="2">The sequence shown here is derived from an EMBL/GenBank/DDBJ whole genome shotgun (WGS) entry which is preliminary data.</text>
</comment>